<dbReference type="GO" id="GO:0018996">
    <property type="term" value="P:molting cycle, collagen and cuticulin-based cuticle"/>
    <property type="evidence" value="ECO:0007669"/>
    <property type="project" value="InterPro"/>
</dbReference>
<feature type="binding site" evidence="14">
    <location>
        <position position="313"/>
    </location>
    <ligand>
        <name>Zn(2+)</name>
        <dbReference type="ChEBI" id="CHEBI:29105"/>
        <note>catalytic</note>
    </ligand>
</feature>
<keyword evidence="8 14" id="KW-0862">Zinc</keyword>
<evidence type="ECO:0000313" key="18">
    <source>
        <dbReference type="Proteomes" id="UP000005239"/>
    </source>
</evidence>
<comment type="caution">
    <text evidence="13">Lacks conserved residue(s) required for the propagation of feature annotation.</text>
</comment>
<evidence type="ECO:0000256" key="10">
    <source>
        <dbReference type="ARBA" id="ARBA00023157"/>
    </source>
</evidence>
<accession>A0A8R1UK22</accession>
<dbReference type="GO" id="GO:0008270">
    <property type="term" value="F:zinc ion binding"/>
    <property type="evidence" value="ECO:0007669"/>
    <property type="project" value="UniProtKB-UniRule"/>
</dbReference>
<feature type="region of interest" description="Disordered" evidence="16">
    <location>
        <begin position="117"/>
        <end position="145"/>
    </location>
</feature>
<evidence type="ECO:0000256" key="16">
    <source>
        <dbReference type="SAM" id="MobiDB-lite"/>
    </source>
</evidence>
<dbReference type="InterPro" id="IPR024079">
    <property type="entry name" value="MetalloPept_cat_dom_sf"/>
</dbReference>
<evidence type="ECO:0000256" key="6">
    <source>
        <dbReference type="ARBA" id="ARBA00022729"/>
    </source>
</evidence>
<evidence type="ECO:0000256" key="11">
    <source>
        <dbReference type="ARBA" id="ARBA00023180"/>
    </source>
</evidence>
<dbReference type="PANTHER" id="PTHR10127">
    <property type="entry name" value="DISCOIDIN, CUB, EGF, LAMININ , AND ZINC METALLOPROTEASE DOMAIN CONTAINING"/>
    <property type="match status" value="1"/>
</dbReference>
<evidence type="ECO:0000256" key="5">
    <source>
        <dbReference type="ARBA" id="ARBA00022723"/>
    </source>
</evidence>
<dbReference type="GO" id="GO:0004222">
    <property type="term" value="F:metalloendopeptidase activity"/>
    <property type="evidence" value="ECO:0000318"/>
    <property type="project" value="GO_Central"/>
</dbReference>
<feature type="compositionally biased region" description="Basic and acidic residues" evidence="16">
    <location>
        <begin position="118"/>
        <end position="136"/>
    </location>
</feature>
<evidence type="ECO:0000256" key="14">
    <source>
        <dbReference type="PROSITE-ProRule" id="PRU01211"/>
    </source>
</evidence>
<keyword evidence="5 14" id="KW-0479">Metal-binding</keyword>
<dbReference type="OrthoDB" id="5866228at2759"/>
<reference evidence="17" key="2">
    <citation type="submission" date="2022-06" db="UniProtKB">
        <authorList>
            <consortium name="EnsemblMetazoa"/>
        </authorList>
    </citation>
    <scope>IDENTIFICATION</scope>
    <source>
        <strain evidence="17">PS312</strain>
    </source>
</reference>
<keyword evidence="4 14" id="KW-0645">Protease</keyword>
<feature type="signal peptide" evidence="12 15">
    <location>
        <begin position="1"/>
        <end position="19"/>
    </location>
</feature>
<evidence type="ECO:0000256" key="13">
    <source>
        <dbReference type="PROSITE-ProRule" id="PRU00059"/>
    </source>
</evidence>
<keyword evidence="9 14" id="KW-0482">Metalloprotease</keyword>
<comment type="subcellular location">
    <subcellularLocation>
        <location evidence="1 12">Secreted</location>
    </subcellularLocation>
</comment>
<dbReference type="GO" id="GO:0006508">
    <property type="term" value="P:proteolysis"/>
    <property type="evidence" value="ECO:0007669"/>
    <property type="project" value="UniProtKB-KW"/>
</dbReference>
<dbReference type="EnsemblMetazoa" id="PPA28849.1">
    <property type="protein sequence ID" value="PPA28849.1"/>
    <property type="gene ID" value="WBGene00118403"/>
</dbReference>
<dbReference type="CDD" id="cd04280">
    <property type="entry name" value="ZnMc_astacin_like"/>
    <property type="match status" value="1"/>
</dbReference>
<name>A0A2A6CAH1_PRIPA</name>
<dbReference type="InterPro" id="IPR034035">
    <property type="entry name" value="Astacin-like_dom"/>
</dbReference>
<comment type="cofactor">
    <cofactor evidence="14 15">
        <name>Zn(2+)</name>
        <dbReference type="ChEBI" id="CHEBI:29105"/>
    </cofactor>
    <text evidence="14 15">Binds 1 zinc ion per subunit.</text>
</comment>
<protein>
    <recommendedName>
        <fullName evidence="12">Zinc metalloproteinase</fullName>
    </recommendedName>
</protein>
<keyword evidence="6 12" id="KW-0732">Signal</keyword>
<evidence type="ECO:0000256" key="3">
    <source>
        <dbReference type="ARBA" id="ARBA00022536"/>
    </source>
</evidence>
<evidence type="ECO:0000256" key="7">
    <source>
        <dbReference type="ARBA" id="ARBA00022801"/>
    </source>
</evidence>
<evidence type="ECO:0000256" key="9">
    <source>
        <dbReference type="ARBA" id="ARBA00023049"/>
    </source>
</evidence>
<keyword evidence="7 14" id="KW-0378">Hydrolase</keyword>
<dbReference type="InterPro" id="IPR001506">
    <property type="entry name" value="Peptidase_M12A"/>
</dbReference>
<dbReference type="PROSITE" id="PS01180">
    <property type="entry name" value="CUB"/>
    <property type="match status" value="1"/>
</dbReference>
<dbReference type="SMART" id="SM00235">
    <property type="entry name" value="ZnMc"/>
    <property type="match status" value="1"/>
</dbReference>
<dbReference type="SMART" id="SM00042">
    <property type="entry name" value="CUB"/>
    <property type="match status" value="1"/>
</dbReference>
<keyword evidence="3" id="KW-0245">EGF-like domain</keyword>
<keyword evidence="10" id="KW-1015">Disulfide bond</keyword>
<dbReference type="AlphaFoldDB" id="A0A2A6CAH1"/>
<dbReference type="PRINTS" id="PR00480">
    <property type="entry name" value="ASTACIN"/>
</dbReference>
<accession>A0A2A6CAH1</accession>
<dbReference type="FunFam" id="2.60.120.290:FF:000080">
    <property type="entry name" value="Zinc metalloproteinase"/>
    <property type="match status" value="1"/>
</dbReference>
<dbReference type="FunFam" id="3.40.390.10:FF:000028">
    <property type="entry name" value="Zinc metalloproteinase"/>
    <property type="match status" value="1"/>
</dbReference>
<evidence type="ECO:0000256" key="12">
    <source>
        <dbReference type="PIRNR" id="PIRNR036365"/>
    </source>
</evidence>
<dbReference type="SUPFAM" id="SSF55486">
    <property type="entry name" value="Metalloproteases ('zincins'), catalytic domain"/>
    <property type="match status" value="1"/>
</dbReference>
<dbReference type="PROSITE" id="PS51864">
    <property type="entry name" value="ASTACIN"/>
    <property type="match status" value="1"/>
</dbReference>
<keyword evidence="18" id="KW-1185">Reference proteome</keyword>
<dbReference type="PIRSF" id="PIRSF036365">
    <property type="entry name" value="Astacin_nematoda"/>
    <property type="match status" value="1"/>
</dbReference>
<organism evidence="17 18">
    <name type="scientific">Pristionchus pacificus</name>
    <name type="common">Parasitic nematode worm</name>
    <dbReference type="NCBI Taxonomy" id="54126"/>
    <lineage>
        <taxon>Eukaryota</taxon>
        <taxon>Metazoa</taxon>
        <taxon>Ecdysozoa</taxon>
        <taxon>Nematoda</taxon>
        <taxon>Chromadorea</taxon>
        <taxon>Rhabditida</taxon>
        <taxon>Rhabditina</taxon>
        <taxon>Diplogasteromorpha</taxon>
        <taxon>Diplogasteroidea</taxon>
        <taxon>Neodiplogasteridae</taxon>
        <taxon>Pristionchus</taxon>
    </lineage>
</organism>
<dbReference type="Proteomes" id="UP000005239">
    <property type="component" value="Unassembled WGS sequence"/>
</dbReference>
<feature type="region of interest" description="Disordered" evidence="16">
    <location>
        <begin position="167"/>
        <end position="201"/>
    </location>
</feature>
<keyword evidence="11" id="KW-0325">Glycoprotein</keyword>
<feature type="binding site" evidence="14">
    <location>
        <position position="317"/>
    </location>
    <ligand>
        <name>Zn(2+)</name>
        <dbReference type="ChEBI" id="CHEBI:29105"/>
        <note>catalytic</note>
    </ligand>
</feature>
<dbReference type="PANTHER" id="PTHR10127:SF875">
    <property type="entry name" value="ZINC METALLOPROTEINASE NAS-28"/>
    <property type="match status" value="1"/>
</dbReference>
<keyword evidence="2 12" id="KW-0964">Secreted</keyword>
<evidence type="ECO:0000256" key="15">
    <source>
        <dbReference type="RuleBase" id="RU361183"/>
    </source>
</evidence>
<sequence length="618" mass="67708">MTLLRLVLFALLAAPSTSGEATTQQSMIDEKSEKTQEDLEKVKKTLLLLNMKSQKHMRSGGNDDGEDPHLKEVMALDLGPKSNETIDESAINAGIAEYVMGGDIAVNPEQAAALVSRVGEKKEGEEKTTISPEGDKKQRRKRSSMFGLPEYIDSLSKVFFDEPVKHHSTTEHPLEHHSTTNHHIESTTPMETKEKETTKNPLHDDIEKEDAEQVVVRAKRGYQTDPKYAWDIKKPISFFFDPAFPPSRIPVVRQAIEFWHNNSCVNFVEDPNGDSALRIFSGAGCYASLGRQGTKTQDVSIGNGCDNLGTATHELNHALGFFHTMSRPDRDSSVSVNTANIQSNQVYNFVKNDPSADNSYNVPFDYGSVMLYNQYAFATDSNIPTTVALNKWMQNTMGQRAGPAFSDIKQVNLAFKCDATCPGKTCSNGGFANSKDCTKGLGPVDWSSFLITVAMAGERIRLPWFPIGLLTELHADSVPLCVCPRGFGGDSCDTVAKSDAPICNGGTLTADLQPQIVTASVGTNDYVPYPVASNCYWMINAPAGKKIVFNLTSAPSSCVQNCAWQGVEILMGNFDTFGVTMCCPSMVGQEFTATGNMAIIRGFARSNLANFSFTYRYF</sequence>
<evidence type="ECO:0000256" key="8">
    <source>
        <dbReference type="ARBA" id="ARBA00022833"/>
    </source>
</evidence>
<reference evidence="18" key="1">
    <citation type="journal article" date="2008" name="Nat. Genet.">
        <title>The Pristionchus pacificus genome provides a unique perspective on nematode lifestyle and parasitism.</title>
        <authorList>
            <person name="Dieterich C."/>
            <person name="Clifton S.W."/>
            <person name="Schuster L.N."/>
            <person name="Chinwalla A."/>
            <person name="Delehaunty K."/>
            <person name="Dinkelacker I."/>
            <person name="Fulton L."/>
            <person name="Fulton R."/>
            <person name="Godfrey J."/>
            <person name="Minx P."/>
            <person name="Mitreva M."/>
            <person name="Roeseler W."/>
            <person name="Tian H."/>
            <person name="Witte H."/>
            <person name="Yang S.P."/>
            <person name="Wilson R.K."/>
            <person name="Sommer R.J."/>
        </authorList>
    </citation>
    <scope>NUCLEOTIDE SEQUENCE [LARGE SCALE GENOMIC DNA]</scope>
    <source>
        <strain evidence="18">PS312</strain>
    </source>
</reference>
<feature type="binding site" evidence="14">
    <location>
        <position position="323"/>
    </location>
    <ligand>
        <name>Zn(2+)</name>
        <dbReference type="ChEBI" id="CHEBI:29105"/>
        <note>catalytic</note>
    </ligand>
</feature>
<evidence type="ECO:0000256" key="1">
    <source>
        <dbReference type="ARBA" id="ARBA00004613"/>
    </source>
</evidence>
<evidence type="ECO:0000256" key="4">
    <source>
        <dbReference type="ARBA" id="ARBA00022670"/>
    </source>
</evidence>
<proteinExistence type="predicted"/>
<dbReference type="Pfam" id="PF01400">
    <property type="entry name" value="Astacin"/>
    <property type="match status" value="1"/>
</dbReference>
<dbReference type="Gene3D" id="3.40.390.10">
    <property type="entry name" value="Collagenase (Catalytic Domain)"/>
    <property type="match status" value="1"/>
</dbReference>
<dbReference type="InterPro" id="IPR006026">
    <property type="entry name" value="Peptidase_Metallo"/>
</dbReference>
<dbReference type="InterPro" id="IPR035914">
    <property type="entry name" value="Sperma_CUB_dom_sf"/>
</dbReference>
<dbReference type="Gene3D" id="2.60.120.290">
    <property type="entry name" value="Spermadhesin, CUB domain"/>
    <property type="match status" value="1"/>
</dbReference>
<dbReference type="GO" id="GO:0005615">
    <property type="term" value="C:extracellular space"/>
    <property type="evidence" value="ECO:0000318"/>
    <property type="project" value="GO_Central"/>
</dbReference>
<gene>
    <name evidence="17" type="primary">WBGene00118403</name>
</gene>
<evidence type="ECO:0000256" key="2">
    <source>
        <dbReference type="ARBA" id="ARBA00022525"/>
    </source>
</evidence>
<dbReference type="InterPro" id="IPR017050">
    <property type="entry name" value="Metallopeptidase_nem"/>
</dbReference>
<dbReference type="SUPFAM" id="SSF49854">
    <property type="entry name" value="Spermadhesin, CUB domain"/>
    <property type="match status" value="1"/>
</dbReference>
<dbReference type="InterPro" id="IPR000859">
    <property type="entry name" value="CUB_dom"/>
</dbReference>
<evidence type="ECO:0000313" key="17">
    <source>
        <dbReference type="EnsemblMetazoa" id="PPA28849.1"/>
    </source>
</evidence>
<feature type="chain" id="PRO_5042620819" description="Zinc metalloproteinase" evidence="12 15">
    <location>
        <begin position="20"/>
        <end position="618"/>
    </location>
</feature>
<feature type="active site" evidence="14">
    <location>
        <position position="314"/>
    </location>
</feature>